<dbReference type="InterPro" id="IPR017900">
    <property type="entry name" value="4Fe4S_Fe_S_CS"/>
</dbReference>
<organism evidence="5 6">
    <name type="scientific">candidate division WOR-3 bacterium</name>
    <dbReference type="NCBI Taxonomy" id="2052148"/>
    <lineage>
        <taxon>Bacteria</taxon>
        <taxon>Bacteria division WOR-3</taxon>
    </lineage>
</organism>
<dbReference type="AlphaFoldDB" id="A0A9C9K0U7"/>
<dbReference type="InterPro" id="IPR027417">
    <property type="entry name" value="P-loop_NTPase"/>
</dbReference>
<dbReference type="PANTHER" id="PTHR43534">
    <property type="entry name" value="MIND SUPERFAMILY P-LOOP ATPASE CONTAINING AN INSERTED FERREDOXIN DOMAIN"/>
    <property type="match status" value="1"/>
</dbReference>
<sequence length="287" mass="31688">MKQLLIISGKGGTGKTVITASLAHLLKNKVIVDCDVDAADLHILLHPRIKEKHSFQGMPKAEIDLEQCTGCGECIKVCKYDAISPQFIVDPVSCEGCRVCKYICPVQAITMKENISGEWYISETEYGLFLHAKLGIAEENSGKLVSVVRQRAKETAEKKNADYVLIDGPPGIGCPVIASLSGINLALIVTEPTISGIHDMERVMNVASHFGVRTACVINKFDINIENTERIEKWCESRKIPVLGKIPFDENIIESIIVNKPFVAYSRNPTAKIIEDIKEKLLQLLTQ</sequence>
<feature type="domain" description="4Fe-4S ferredoxin-type" evidence="4">
    <location>
        <begin position="89"/>
        <end position="114"/>
    </location>
</feature>
<keyword evidence="1" id="KW-0479">Metal-binding</keyword>
<name>A0A9C9K0U7_UNCW3</name>
<dbReference type="GO" id="GO:0051536">
    <property type="term" value="F:iron-sulfur cluster binding"/>
    <property type="evidence" value="ECO:0007669"/>
    <property type="project" value="UniProtKB-KW"/>
</dbReference>
<dbReference type="SUPFAM" id="SSF52540">
    <property type="entry name" value="P-loop containing nucleoside triphosphate hydrolases"/>
    <property type="match status" value="1"/>
</dbReference>
<protein>
    <submittedName>
        <fullName evidence="5">4Fe-4S dicluster domain-containing protein</fullName>
    </submittedName>
</protein>
<dbReference type="Gene3D" id="3.40.50.300">
    <property type="entry name" value="P-loop containing nucleotide triphosphate hydrolases"/>
    <property type="match status" value="1"/>
</dbReference>
<dbReference type="CDD" id="cd03110">
    <property type="entry name" value="SIMIBI_bact_arch"/>
    <property type="match status" value="1"/>
</dbReference>
<evidence type="ECO:0000313" key="6">
    <source>
        <dbReference type="Proteomes" id="UP000885826"/>
    </source>
</evidence>
<evidence type="ECO:0000256" key="3">
    <source>
        <dbReference type="ARBA" id="ARBA00023014"/>
    </source>
</evidence>
<reference evidence="5" key="1">
    <citation type="journal article" date="2020" name="mSystems">
        <title>Genome- and Community-Level Interaction Insights into Carbon Utilization and Element Cycling Functions of Hydrothermarchaeota in Hydrothermal Sediment.</title>
        <authorList>
            <person name="Zhou Z."/>
            <person name="Liu Y."/>
            <person name="Xu W."/>
            <person name="Pan J."/>
            <person name="Luo Z.H."/>
            <person name="Li M."/>
        </authorList>
    </citation>
    <scope>NUCLEOTIDE SEQUENCE</scope>
    <source>
        <strain evidence="5">HyVt-388</strain>
    </source>
</reference>
<gene>
    <name evidence="5" type="ORF">ENI34_10010</name>
</gene>
<accession>A0A9C9K0U7</accession>
<dbReference type="Gene3D" id="3.30.70.20">
    <property type="match status" value="1"/>
</dbReference>
<dbReference type="InterPro" id="IPR002586">
    <property type="entry name" value="CobQ/CobB/MinD/ParA_Nub-bd_dom"/>
</dbReference>
<dbReference type="GO" id="GO:0046872">
    <property type="term" value="F:metal ion binding"/>
    <property type="evidence" value="ECO:0007669"/>
    <property type="project" value="UniProtKB-KW"/>
</dbReference>
<evidence type="ECO:0000256" key="2">
    <source>
        <dbReference type="ARBA" id="ARBA00023004"/>
    </source>
</evidence>
<evidence type="ECO:0000259" key="4">
    <source>
        <dbReference type="PROSITE" id="PS51379"/>
    </source>
</evidence>
<dbReference type="Proteomes" id="UP000885826">
    <property type="component" value="Unassembled WGS sequence"/>
</dbReference>
<keyword evidence="3" id="KW-0411">Iron-sulfur</keyword>
<dbReference type="Pfam" id="PF00037">
    <property type="entry name" value="Fer4"/>
    <property type="match status" value="1"/>
</dbReference>
<keyword evidence="2" id="KW-0408">Iron</keyword>
<evidence type="ECO:0000256" key="1">
    <source>
        <dbReference type="ARBA" id="ARBA00022723"/>
    </source>
</evidence>
<dbReference type="PROSITE" id="PS00198">
    <property type="entry name" value="4FE4S_FER_1"/>
    <property type="match status" value="1"/>
</dbReference>
<dbReference type="EMBL" id="DRIG01000102">
    <property type="protein sequence ID" value="HEC79453.1"/>
    <property type="molecule type" value="Genomic_DNA"/>
</dbReference>
<dbReference type="Pfam" id="PF01656">
    <property type="entry name" value="CbiA"/>
    <property type="match status" value="1"/>
</dbReference>
<dbReference type="PANTHER" id="PTHR43534:SF1">
    <property type="entry name" value="4FE-4S CLUSTER CONTAINING PARA FAMILY ATPASE PROTEIN"/>
    <property type="match status" value="1"/>
</dbReference>
<comment type="caution">
    <text evidence="5">The sequence shown here is derived from an EMBL/GenBank/DDBJ whole genome shotgun (WGS) entry which is preliminary data.</text>
</comment>
<evidence type="ECO:0000313" key="5">
    <source>
        <dbReference type="EMBL" id="HEC79453.1"/>
    </source>
</evidence>
<feature type="domain" description="4Fe-4S ferredoxin-type" evidence="4">
    <location>
        <begin position="59"/>
        <end position="88"/>
    </location>
</feature>
<dbReference type="PROSITE" id="PS51379">
    <property type="entry name" value="4FE4S_FER_2"/>
    <property type="match status" value="2"/>
</dbReference>
<proteinExistence type="predicted"/>
<dbReference type="InterPro" id="IPR017896">
    <property type="entry name" value="4Fe4S_Fe-S-bd"/>
</dbReference>